<dbReference type="STRING" id="341454.A0A4S2MTS9"/>
<evidence type="ECO:0000313" key="1">
    <source>
        <dbReference type="EMBL" id="TGZ79886.1"/>
    </source>
</evidence>
<keyword evidence="2" id="KW-1185">Reference proteome</keyword>
<gene>
    <name evidence="1" type="ORF">EX30DRAFT_349855</name>
</gene>
<dbReference type="Pfam" id="PF12520">
    <property type="entry name" value="DUF3723"/>
    <property type="match status" value="1"/>
</dbReference>
<protein>
    <submittedName>
        <fullName evidence="1">Uncharacterized protein</fullName>
    </submittedName>
</protein>
<dbReference type="AlphaFoldDB" id="A0A4S2MTS9"/>
<evidence type="ECO:0000313" key="2">
    <source>
        <dbReference type="Proteomes" id="UP000298138"/>
    </source>
</evidence>
<dbReference type="InParanoid" id="A0A4S2MTS9"/>
<organism evidence="1 2">
    <name type="scientific">Ascodesmis nigricans</name>
    <dbReference type="NCBI Taxonomy" id="341454"/>
    <lineage>
        <taxon>Eukaryota</taxon>
        <taxon>Fungi</taxon>
        <taxon>Dikarya</taxon>
        <taxon>Ascomycota</taxon>
        <taxon>Pezizomycotina</taxon>
        <taxon>Pezizomycetes</taxon>
        <taxon>Pezizales</taxon>
        <taxon>Ascodesmidaceae</taxon>
        <taxon>Ascodesmis</taxon>
    </lineage>
</organism>
<sequence length="241" mass="27567">MSPQHQHNESFTSGTPYLEAKCLNVAYQLSAKVKISAIDLKYPSRAVDENNIRRLRDLFKTEGCRYSEPLHRVPVLVEWESLKASAVEAGIDQIQSEAFNPFAHLSSSTPLLRFPEESLRCLHGHHRLWAALDYFPQYDQYWVVDIISKPPGVNDPQFDDILINYFGSTFINSQNMTDGEILRHILLTEGQPGSGRCWARLTRTKMIELRQMLRSEPFRCVLTRLVPIPGLWVGIQLGNLT</sequence>
<proteinExistence type="predicted"/>
<dbReference type="Proteomes" id="UP000298138">
    <property type="component" value="Unassembled WGS sequence"/>
</dbReference>
<dbReference type="EMBL" id="ML220128">
    <property type="protein sequence ID" value="TGZ79886.1"/>
    <property type="molecule type" value="Genomic_DNA"/>
</dbReference>
<accession>A0A4S2MTS9</accession>
<dbReference type="OrthoDB" id="5421195at2759"/>
<name>A0A4S2MTS9_9PEZI</name>
<reference evidence="1 2" key="1">
    <citation type="submission" date="2019-04" db="EMBL/GenBank/DDBJ databases">
        <title>Comparative genomics and transcriptomics to analyze fruiting body development in filamentous ascomycetes.</title>
        <authorList>
            <consortium name="DOE Joint Genome Institute"/>
            <person name="Lutkenhaus R."/>
            <person name="Traeger S."/>
            <person name="Breuer J."/>
            <person name="Kuo A."/>
            <person name="Lipzen A."/>
            <person name="Pangilinan J."/>
            <person name="Dilworth D."/>
            <person name="Sandor L."/>
            <person name="Poggeler S."/>
            <person name="Barry K."/>
            <person name="Grigoriev I.V."/>
            <person name="Nowrousian M."/>
        </authorList>
    </citation>
    <scope>NUCLEOTIDE SEQUENCE [LARGE SCALE GENOMIC DNA]</scope>
    <source>
        <strain evidence="1 2">CBS 389.68</strain>
    </source>
</reference>
<dbReference type="InterPro" id="IPR022198">
    <property type="entry name" value="DUF3723"/>
</dbReference>